<accession>A0A183D7N0</accession>
<evidence type="ECO:0000259" key="1">
    <source>
        <dbReference type="Pfam" id="PF00102"/>
    </source>
</evidence>
<evidence type="ECO:0000313" key="2">
    <source>
        <dbReference type="EMBL" id="VDK46924.1"/>
    </source>
</evidence>
<reference evidence="4" key="1">
    <citation type="submission" date="2016-06" db="UniProtKB">
        <authorList>
            <consortium name="WormBaseParasite"/>
        </authorList>
    </citation>
    <scope>IDENTIFICATION</scope>
</reference>
<dbReference type="SUPFAM" id="SSF52799">
    <property type="entry name" value="(Phosphotyrosine protein) phosphatases II"/>
    <property type="match status" value="1"/>
</dbReference>
<organism evidence="4">
    <name type="scientific">Gongylonema pulchrum</name>
    <dbReference type="NCBI Taxonomy" id="637853"/>
    <lineage>
        <taxon>Eukaryota</taxon>
        <taxon>Metazoa</taxon>
        <taxon>Ecdysozoa</taxon>
        <taxon>Nematoda</taxon>
        <taxon>Chromadorea</taxon>
        <taxon>Rhabditida</taxon>
        <taxon>Spirurina</taxon>
        <taxon>Spiruromorpha</taxon>
        <taxon>Spiruroidea</taxon>
        <taxon>Gongylonematidae</taxon>
        <taxon>Gongylonema</taxon>
    </lineage>
</organism>
<dbReference type="EMBL" id="UYRT01009238">
    <property type="protein sequence ID" value="VDK46924.1"/>
    <property type="molecule type" value="Genomic_DNA"/>
</dbReference>
<keyword evidence="3" id="KW-1185">Reference proteome</keyword>
<name>A0A183D7N0_9BILA</name>
<dbReference type="InterPro" id="IPR029021">
    <property type="entry name" value="Prot-tyrosine_phosphatase-like"/>
</dbReference>
<gene>
    <name evidence="2" type="ORF">GPUH_LOCUS4720</name>
</gene>
<dbReference type="Gene3D" id="3.90.190.10">
    <property type="entry name" value="Protein tyrosine phosphatase superfamily"/>
    <property type="match status" value="1"/>
</dbReference>
<dbReference type="PANTHER" id="PTHR46163:SF7">
    <property type="entry name" value="PROTEIN TYROSINE PHOSPHATASE-LIKE PROTEIN EGG-3"/>
    <property type="match status" value="1"/>
</dbReference>
<dbReference type="InterPro" id="IPR052782">
    <property type="entry name" value="Oocyte-zygote_transition_reg"/>
</dbReference>
<dbReference type="WBParaSite" id="GPUH_0000472801-mRNA-1">
    <property type="protein sequence ID" value="GPUH_0000472801-mRNA-1"/>
    <property type="gene ID" value="GPUH_0000472801"/>
</dbReference>
<feature type="domain" description="Tyrosine-protein phosphatase" evidence="1">
    <location>
        <begin position="163"/>
        <end position="209"/>
    </location>
</feature>
<evidence type="ECO:0000313" key="3">
    <source>
        <dbReference type="Proteomes" id="UP000271098"/>
    </source>
</evidence>
<dbReference type="PANTHER" id="PTHR46163">
    <property type="entry name" value="TYROSINE-PROTEIN PHOSPHATASE-RELATED"/>
    <property type="match status" value="1"/>
</dbReference>
<dbReference type="AlphaFoldDB" id="A0A183D7N0"/>
<evidence type="ECO:0000313" key="4">
    <source>
        <dbReference type="WBParaSite" id="GPUH_0000472801-mRNA-1"/>
    </source>
</evidence>
<dbReference type="OrthoDB" id="5867707at2759"/>
<dbReference type="Pfam" id="PF00102">
    <property type="entry name" value="Y_phosphatase"/>
    <property type="match status" value="1"/>
</dbReference>
<dbReference type="GO" id="GO:0004725">
    <property type="term" value="F:protein tyrosine phosphatase activity"/>
    <property type="evidence" value="ECO:0007669"/>
    <property type="project" value="InterPro"/>
</dbReference>
<protein>
    <submittedName>
        <fullName evidence="4">Tyrosine-protein phosphatase domain-containing protein</fullName>
    </submittedName>
</protein>
<reference evidence="2 3" key="2">
    <citation type="submission" date="2018-11" db="EMBL/GenBank/DDBJ databases">
        <authorList>
            <consortium name="Pathogen Informatics"/>
        </authorList>
    </citation>
    <scope>NUCLEOTIDE SEQUENCE [LARGE SCALE GENOMIC DNA]</scope>
</reference>
<dbReference type="Proteomes" id="UP000271098">
    <property type="component" value="Unassembled WGS sequence"/>
</dbReference>
<dbReference type="InterPro" id="IPR000242">
    <property type="entry name" value="PTP_cat"/>
</dbReference>
<proteinExistence type="predicted"/>
<sequence length="221" mass="26046">MIDRSAKNAVLTEKLLYDVRYDSAWKPSYTKKFSEGKKKPANKAGWVLPLKGLCDKEASKWLENDELNTRNHNLEEFFKKDWDGNGIKLRMIAFVRSVENDRDRVRLQDRYYNNIVMWKALFGSRKQVFIRTMIGGMERRFEILDNQVNHIVFTHHAFDEHLHLCRNKRIKCRDSTRVVLRYPKAASYDFIHANYVQGGPLFNKFIITQVIACFLLPSVAK</sequence>